<gene>
    <name evidence="2" type="ORF">DEU51_11592</name>
</gene>
<feature type="signal peptide" evidence="1">
    <location>
        <begin position="1"/>
        <end position="23"/>
    </location>
</feature>
<organism evidence="2 3">
    <name type="scientific">Pseudomonas jessenii</name>
    <dbReference type="NCBI Taxonomy" id="77298"/>
    <lineage>
        <taxon>Bacteria</taxon>
        <taxon>Pseudomonadati</taxon>
        <taxon>Pseudomonadota</taxon>
        <taxon>Gammaproteobacteria</taxon>
        <taxon>Pseudomonadales</taxon>
        <taxon>Pseudomonadaceae</taxon>
        <taxon>Pseudomonas</taxon>
    </lineage>
</organism>
<dbReference type="EMBL" id="QRAV01000015">
    <property type="protein sequence ID" value="RDL15830.1"/>
    <property type="molecule type" value="Genomic_DNA"/>
</dbReference>
<evidence type="ECO:0000313" key="2">
    <source>
        <dbReference type="EMBL" id="RDL15830.1"/>
    </source>
</evidence>
<dbReference type="InterPro" id="IPR007540">
    <property type="entry name" value="Fimbrial_CS1-type"/>
</dbReference>
<dbReference type="Pfam" id="PF04449">
    <property type="entry name" value="Fimbrial_CS1"/>
    <property type="match status" value="1"/>
</dbReference>
<evidence type="ECO:0000313" key="3">
    <source>
        <dbReference type="Proteomes" id="UP000255365"/>
    </source>
</evidence>
<name>A0A370S7V5_PSEJE</name>
<dbReference type="Proteomes" id="UP000255365">
    <property type="component" value="Unassembled WGS sequence"/>
</dbReference>
<dbReference type="GO" id="GO:0009289">
    <property type="term" value="C:pilus"/>
    <property type="evidence" value="ECO:0007669"/>
    <property type="project" value="InterPro"/>
</dbReference>
<keyword evidence="1" id="KW-0732">Signal</keyword>
<accession>A0A370S7V5</accession>
<proteinExistence type="predicted"/>
<comment type="caution">
    <text evidence="2">The sequence shown here is derived from an EMBL/GenBank/DDBJ whole genome shotgun (WGS) entry which is preliminary data.</text>
</comment>
<evidence type="ECO:0000256" key="1">
    <source>
        <dbReference type="SAM" id="SignalP"/>
    </source>
</evidence>
<dbReference type="RefSeq" id="WP_115147800.1">
    <property type="nucleotide sequence ID" value="NZ_QRAV01000015.1"/>
</dbReference>
<dbReference type="Gene3D" id="2.60.40.2040">
    <property type="entry name" value="CFA/I fimbrial subunit E, pilin domain"/>
    <property type="match status" value="1"/>
</dbReference>
<reference evidence="2 3" key="1">
    <citation type="submission" date="2018-07" db="EMBL/GenBank/DDBJ databases">
        <title>Genome sequencing of rice bacterial endophytes.</title>
        <authorList>
            <person name="Venturi V."/>
        </authorList>
    </citation>
    <scope>NUCLEOTIDE SEQUENCE [LARGE SCALE GENOMIC DNA]</scope>
    <source>
        <strain evidence="2 3">E2333</strain>
    </source>
</reference>
<dbReference type="AlphaFoldDB" id="A0A370S7V5"/>
<feature type="chain" id="PRO_5017044249" evidence="1">
    <location>
        <begin position="24"/>
        <end position="162"/>
    </location>
</feature>
<protein>
    <submittedName>
        <fullName evidence="2">CS1 type fimbrial major subunit</fullName>
    </submittedName>
</protein>
<sequence>MSNPTRAALSLGLLLPMSGIVNAITERETFEVSVSIPSAEFYVIPSEPDWIHQEQALPFNPVSEKFTPLRKNFDVKNVNGGITARMSTEPYLSNGRDTDNIPLIVTFNRKRLSLVAEPVITELDGQAGQRVGLEIAAALPVDAYRPGSYYGSVHMIFEALAP</sequence>